<evidence type="ECO:0000259" key="3">
    <source>
        <dbReference type="PROSITE" id="PS51352"/>
    </source>
</evidence>
<dbReference type="Proteomes" id="UP000654075">
    <property type="component" value="Unassembled WGS sequence"/>
</dbReference>
<comment type="similarity">
    <text evidence="1">Belongs to the protein disulfide isomerase family.</text>
</comment>
<evidence type="ECO:0000313" key="4">
    <source>
        <dbReference type="EMBL" id="CAE8613374.1"/>
    </source>
</evidence>
<dbReference type="GO" id="GO:0006457">
    <property type="term" value="P:protein folding"/>
    <property type="evidence" value="ECO:0007669"/>
    <property type="project" value="TreeGrafter"/>
</dbReference>
<organism evidence="4 5">
    <name type="scientific">Polarella glacialis</name>
    <name type="common">Dinoflagellate</name>
    <dbReference type="NCBI Taxonomy" id="89957"/>
    <lineage>
        <taxon>Eukaryota</taxon>
        <taxon>Sar</taxon>
        <taxon>Alveolata</taxon>
        <taxon>Dinophyceae</taxon>
        <taxon>Suessiales</taxon>
        <taxon>Suessiaceae</taxon>
        <taxon>Polarella</taxon>
    </lineage>
</organism>
<dbReference type="CDD" id="cd02961">
    <property type="entry name" value="PDI_a_family"/>
    <property type="match status" value="1"/>
</dbReference>
<sequence>MEKSVVLHGQRHLDTTKQTTLLQLTSTKKQPLNSKIIVGSLAGPPVEKRALRLRELQDLRRLIEDRCVGESWHNQLTRKPLQAEEVDLYQLNHFLICPSTLPEGVLMYCPCVDTARARGQAVAQSDSNSARAGQMVGEGEVTGVLGVDGQKWLVVKVCKGRFTKKQGSTLIAGHISGRCEDVRPNKVSLSYQEVLRYNKGLLPEAVAPDWFCSHWWGEAVLDFIKCCEKHAAIRQLGAESAYWVCAYANRQHELGVDLGSDPMQSSFLKAMELSEGVLLILDPEATPFQRIWCCFEEGIVSLAQRGVLAQQAAAPDCPGRATLQRLAARDGQEGRRSALQLDIATVDGDGTAQLITERLTTQEEQMEEIMKRRSGGPSGWAAKSDRERGFPLELVSKGLKVKITDAKASQVSDKTQILNALALRPIDELDAQPNCHHPSFHQVDTTLRGIFAVAAWRSALEQGLDISEGGKLPLEVALREDVSRQELEFNLQGVAKQHHISALCKVVESLKNLTRWPLGLSQCQITNTAELGRCLEALTNLQQLSVDLEGCGGLTSVAELGRSLEALTNLQKLSVNLGSCSGLASIAELGRSLQALTNLQQLSVNLYSCSGLTSIAELVRSLEALTNLQELSVNLYGCTDLTSIAELGRSLEALTNLQKLSVNLGSCTDLTSIAELGRSLEALTNLQELSVNLFGCTDLTSIAELGRSLEALTNLQELSVNLYGCADLTSIAELGRSLEALTNLQELSVSLDSCSGLTSIAELGRSLEALTSLQALSVDFGECCGLTSVAELGRSLEALTNLQELSVNLYGCTGLSPHLQKEFRNKAGLISALAAAATDCLPNVLGLLNVLGFGNIVCPVLGHIGCPPACDENGNDADWLPGGGGDMKDLSGMKLSGPASEAPEQELTSANWKKKTKGKNVFVKFFAPWCGHCKEMKPAWDKLMADFEGSDKCGVFEVDCVGAGASLCAEAGVESYPTIKYGKAKKSPGKSKLEVYRGPRDYEPLKVFADDFLGAPAATHTEL</sequence>
<dbReference type="EMBL" id="CAJNNV010025246">
    <property type="protein sequence ID" value="CAE8613374.1"/>
    <property type="molecule type" value="Genomic_DNA"/>
</dbReference>
<proteinExistence type="inferred from homology"/>
<dbReference type="InterPro" id="IPR032675">
    <property type="entry name" value="LRR_dom_sf"/>
</dbReference>
<dbReference type="Pfam" id="PF00085">
    <property type="entry name" value="Thioredoxin"/>
    <property type="match status" value="1"/>
</dbReference>
<dbReference type="SUPFAM" id="SSF52047">
    <property type="entry name" value="RNI-like"/>
    <property type="match status" value="1"/>
</dbReference>
<evidence type="ECO:0000256" key="2">
    <source>
        <dbReference type="ARBA" id="ARBA00022729"/>
    </source>
</evidence>
<keyword evidence="2" id="KW-0732">Signal</keyword>
<feature type="domain" description="Thioredoxin" evidence="3">
    <location>
        <begin position="896"/>
        <end position="1014"/>
    </location>
</feature>
<dbReference type="PANTHER" id="PTHR45672:SF3">
    <property type="entry name" value="THIOREDOXIN DOMAIN-CONTAINING PROTEIN 5"/>
    <property type="match status" value="1"/>
</dbReference>
<dbReference type="InterPro" id="IPR013766">
    <property type="entry name" value="Thioredoxin_domain"/>
</dbReference>
<keyword evidence="5" id="KW-1185">Reference proteome</keyword>
<dbReference type="InterPro" id="IPR036249">
    <property type="entry name" value="Thioredoxin-like_sf"/>
</dbReference>
<accession>A0A813FSM8</accession>
<dbReference type="Gene3D" id="3.80.10.10">
    <property type="entry name" value="Ribonuclease Inhibitor"/>
    <property type="match status" value="2"/>
</dbReference>
<dbReference type="SUPFAM" id="SSF52833">
    <property type="entry name" value="Thioredoxin-like"/>
    <property type="match status" value="1"/>
</dbReference>
<dbReference type="OrthoDB" id="1928346at2759"/>
<dbReference type="AlphaFoldDB" id="A0A813FSM8"/>
<dbReference type="InterPro" id="IPR051063">
    <property type="entry name" value="PDI"/>
</dbReference>
<dbReference type="PROSITE" id="PS51352">
    <property type="entry name" value="THIOREDOXIN_2"/>
    <property type="match status" value="1"/>
</dbReference>
<dbReference type="GO" id="GO:0005783">
    <property type="term" value="C:endoplasmic reticulum"/>
    <property type="evidence" value="ECO:0007669"/>
    <property type="project" value="TreeGrafter"/>
</dbReference>
<dbReference type="Gene3D" id="3.40.30.10">
    <property type="entry name" value="Glutaredoxin"/>
    <property type="match status" value="1"/>
</dbReference>
<name>A0A813FSM8_POLGL</name>
<dbReference type="PANTHER" id="PTHR45672">
    <property type="entry name" value="PROTEIN DISULFIDE-ISOMERASE C17H9.14C-RELATED"/>
    <property type="match status" value="1"/>
</dbReference>
<evidence type="ECO:0000313" key="5">
    <source>
        <dbReference type="Proteomes" id="UP000654075"/>
    </source>
</evidence>
<comment type="caution">
    <text evidence="4">The sequence shown here is derived from an EMBL/GenBank/DDBJ whole genome shotgun (WGS) entry which is preliminary data.</text>
</comment>
<evidence type="ECO:0000256" key="1">
    <source>
        <dbReference type="ARBA" id="ARBA00006347"/>
    </source>
</evidence>
<dbReference type="GO" id="GO:0003756">
    <property type="term" value="F:protein disulfide isomerase activity"/>
    <property type="evidence" value="ECO:0007669"/>
    <property type="project" value="TreeGrafter"/>
</dbReference>
<protein>
    <recommendedName>
        <fullName evidence="3">Thioredoxin domain-containing protein</fullName>
    </recommendedName>
</protein>
<dbReference type="InterPro" id="IPR017937">
    <property type="entry name" value="Thioredoxin_CS"/>
</dbReference>
<reference evidence="4" key="1">
    <citation type="submission" date="2021-02" db="EMBL/GenBank/DDBJ databases">
        <authorList>
            <person name="Dougan E. K."/>
            <person name="Rhodes N."/>
            <person name="Thang M."/>
            <person name="Chan C."/>
        </authorList>
    </citation>
    <scope>NUCLEOTIDE SEQUENCE</scope>
</reference>
<dbReference type="PROSITE" id="PS00194">
    <property type="entry name" value="THIOREDOXIN_1"/>
    <property type="match status" value="1"/>
</dbReference>
<gene>
    <name evidence="4" type="ORF">PGLA1383_LOCUS31141</name>
</gene>